<protein>
    <submittedName>
        <fullName evidence="3">Reverse transcriptase domain-containing protein</fullName>
    </submittedName>
</protein>
<dbReference type="Proteomes" id="UP000025227">
    <property type="component" value="Unplaced"/>
</dbReference>
<proteinExistence type="predicted"/>
<dbReference type="OMA" id="GHEYPRA"/>
<dbReference type="WBParaSite" id="HCON_00087120-00001">
    <property type="protein sequence ID" value="HCON_00087120-00001"/>
    <property type="gene ID" value="HCON_00087120"/>
</dbReference>
<keyword evidence="2" id="KW-1185">Reference proteome</keyword>
<evidence type="ECO:0000313" key="3">
    <source>
        <dbReference type="WBParaSite" id="HCON_00087120-00001"/>
    </source>
</evidence>
<dbReference type="Pfam" id="PF05380">
    <property type="entry name" value="Peptidase_A17"/>
    <property type="match status" value="1"/>
</dbReference>
<dbReference type="Gene3D" id="3.30.70.270">
    <property type="match status" value="1"/>
</dbReference>
<dbReference type="Gene3D" id="3.10.10.10">
    <property type="entry name" value="HIV Type 1 Reverse Transcriptase, subunit A, domain 1"/>
    <property type="match status" value="1"/>
</dbReference>
<dbReference type="PANTHER" id="PTHR47331">
    <property type="entry name" value="PHD-TYPE DOMAIN-CONTAINING PROTEIN"/>
    <property type="match status" value="1"/>
</dbReference>
<dbReference type="InterPro" id="IPR043128">
    <property type="entry name" value="Rev_trsase/Diguanyl_cyclase"/>
</dbReference>
<feature type="domain" description="Reverse transcriptase" evidence="1">
    <location>
        <begin position="1"/>
        <end position="159"/>
    </location>
</feature>
<dbReference type="PROSITE" id="PS50878">
    <property type="entry name" value="RT_POL"/>
    <property type="match status" value="1"/>
</dbReference>
<reference evidence="3" key="1">
    <citation type="submission" date="2020-12" db="UniProtKB">
        <authorList>
            <consortium name="WormBaseParasite"/>
        </authorList>
    </citation>
    <scope>IDENTIFICATION</scope>
    <source>
        <strain evidence="3">MHco3</strain>
    </source>
</reference>
<accession>A0A7I4YER8</accession>
<evidence type="ECO:0000259" key="1">
    <source>
        <dbReference type="PROSITE" id="PS50878"/>
    </source>
</evidence>
<dbReference type="InterPro" id="IPR000477">
    <property type="entry name" value="RT_dom"/>
</dbReference>
<dbReference type="OrthoDB" id="429521at2759"/>
<evidence type="ECO:0000313" key="2">
    <source>
        <dbReference type="Proteomes" id="UP000025227"/>
    </source>
</evidence>
<dbReference type="InterPro" id="IPR043502">
    <property type="entry name" value="DNA/RNA_pol_sf"/>
</dbReference>
<dbReference type="AlphaFoldDB" id="A0A7I4YER8"/>
<organism evidence="2 3">
    <name type="scientific">Haemonchus contortus</name>
    <name type="common">Barber pole worm</name>
    <dbReference type="NCBI Taxonomy" id="6289"/>
    <lineage>
        <taxon>Eukaryota</taxon>
        <taxon>Metazoa</taxon>
        <taxon>Ecdysozoa</taxon>
        <taxon>Nematoda</taxon>
        <taxon>Chromadorea</taxon>
        <taxon>Rhabditida</taxon>
        <taxon>Rhabditina</taxon>
        <taxon>Rhabditomorpha</taxon>
        <taxon>Strongyloidea</taxon>
        <taxon>Trichostrongylidae</taxon>
        <taxon>Haemonchus</taxon>
    </lineage>
</organism>
<name>A0A7I4YER8_HAECO</name>
<dbReference type="InterPro" id="IPR008042">
    <property type="entry name" value="Retrotrans_Pao"/>
</dbReference>
<dbReference type="SUPFAM" id="SSF56672">
    <property type="entry name" value="DNA/RNA polymerases"/>
    <property type="match status" value="1"/>
</dbReference>
<sequence length="256" mass="29295">MLIRFRLSLYTATSDVEKAFLQVRLHEMDRDATRVLWIRNIDQPIADDNIVTYRFTRVTFGLNVSPFLLAGTIHHHLSNAVSNKSFAQEIRVKLYVDNLVLSADTQKDLSNKITASRQIFADMNMNLREFLANRVNLKNIIPAEACAQKDQQKVLGIRCNAANDSLHIACSVEATSKATKRTVARQIASIYDPLGWLVPLLTRAKHFQQTLWKHNFGWDTPLPENFEDSWNKIAEEINGFQRTIPRRLLEPPAHST</sequence>
<dbReference type="Pfam" id="PF00078">
    <property type="entry name" value="RVT_1"/>
    <property type="match status" value="1"/>
</dbReference>